<dbReference type="Pfam" id="PF07302">
    <property type="entry name" value="AroM"/>
    <property type="match status" value="1"/>
</dbReference>
<keyword evidence="2" id="KW-1185">Reference proteome</keyword>
<comment type="caution">
    <text evidence="1">The sequence shown here is derived from an EMBL/GenBank/DDBJ whole genome shotgun (WGS) entry which is preliminary data.</text>
</comment>
<reference evidence="1" key="1">
    <citation type="submission" date="2021-03" db="EMBL/GenBank/DDBJ databases">
        <title>Proteiniclasticum marinus sp. nov., isolated from tidal flat sediment.</title>
        <authorList>
            <person name="Namirimu T."/>
            <person name="Yang J.-A."/>
            <person name="Yang S.-H."/>
            <person name="Kim Y.-J."/>
            <person name="Kwon K.K."/>
        </authorList>
    </citation>
    <scope>NUCLEOTIDE SEQUENCE</scope>
    <source>
        <strain evidence="1">SCR006</strain>
    </source>
</reference>
<dbReference type="Proteomes" id="UP000664218">
    <property type="component" value="Unassembled WGS sequence"/>
</dbReference>
<evidence type="ECO:0000313" key="1">
    <source>
        <dbReference type="EMBL" id="MBO1265144.1"/>
    </source>
</evidence>
<dbReference type="NCBIfam" id="NF007788">
    <property type="entry name" value="PRK10481.1"/>
    <property type="match status" value="1"/>
</dbReference>
<protein>
    <submittedName>
        <fullName evidence="1">AroM family protein</fullName>
    </submittedName>
</protein>
<evidence type="ECO:0000313" key="2">
    <source>
        <dbReference type="Proteomes" id="UP000664218"/>
    </source>
</evidence>
<dbReference type="AlphaFoldDB" id="A0A939H9S6"/>
<dbReference type="EMBL" id="JAFNJU010000006">
    <property type="protein sequence ID" value="MBO1265144.1"/>
    <property type="molecule type" value="Genomic_DNA"/>
</dbReference>
<accession>A0A939H9S6</accession>
<organism evidence="1 2">
    <name type="scientific">Proteiniclasticum aestuarii</name>
    <dbReference type="NCBI Taxonomy" id="2817862"/>
    <lineage>
        <taxon>Bacteria</taxon>
        <taxon>Bacillati</taxon>
        <taxon>Bacillota</taxon>
        <taxon>Clostridia</taxon>
        <taxon>Eubacteriales</taxon>
        <taxon>Clostridiaceae</taxon>
        <taxon>Proteiniclasticum</taxon>
    </lineage>
</organism>
<sequence length="223" mass="24880">MKIGAITVGQSPRTDVTPDLYPILGEKVEILEKGALDGLTDEEIQAFQPEEGDYVLVSRLRDGRSVTFAEKHILSRIQTQITSLQEEGVELILFLCSGNFPVAFQASIPLLFPKELLGALVPLFTVKSHITVLVPSELQILQASERWRKLVDKVDVISASPYKGIEEIHRVKEQVKASRGDLIVLDCIGYTQEMKEYLGATVRKKVILPRTLAARIITEITDR</sequence>
<dbReference type="RefSeq" id="WP_207599668.1">
    <property type="nucleotide sequence ID" value="NZ_JAFNJU010000006.1"/>
</dbReference>
<name>A0A939H9S6_9CLOT</name>
<gene>
    <name evidence="1" type="ORF">J3A84_08910</name>
</gene>
<proteinExistence type="predicted"/>
<dbReference type="InterPro" id="IPR010843">
    <property type="entry name" value="Uncharacterised_AroM"/>
</dbReference>